<comment type="caution">
    <text evidence="3">The sequence shown here is derived from an EMBL/GenBank/DDBJ whole genome shotgun (WGS) entry which is preliminary data.</text>
</comment>
<feature type="compositionally biased region" description="Low complexity" evidence="1">
    <location>
        <begin position="239"/>
        <end position="252"/>
    </location>
</feature>
<feature type="signal peptide" evidence="2">
    <location>
        <begin position="1"/>
        <end position="27"/>
    </location>
</feature>
<dbReference type="EMBL" id="JAKOGI010000122">
    <property type="protein sequence ID" value="KAJ8443287.1"/>
    <property type="molecule type" value="Genomic_DNA"/>
</dbReference>
<organism evidence="3 4">
    <name type="scientific">Carnegiea gigantea</name>
    <dbReference type="NCBI Taxonomy" id="171969"/>
    <lineage>
        <taxon>Eukaryota</taxon>
        <taxon>Viridiplantae</taxon>
        <taxon>Streptophyta</taxon>
        <taxon>Embryophyta</taxon>
        <taxon>Tracheophyta</taxon>
        <taxon>Spermatophyta</taxon>
        <taxon>Magnoliopsida</taxon>
        <taxon>eudicotyledons</taxon>
        <taxon>Gunneridae</taxon>
        <taxon>Pentapetalae</taxon>
        <taxon>Caryophyllales</taxon>
        <taxon>Cactineae</taxon>
        <taxon>Cactaceae</taxon>
        <taxon>Cactoideae</taxon>
        <taxon>Echinocereeae</taxon>
        <taxon>Carnegiea</taxon>
    </lineage>
</organism>
<evidence type="ECO:0000313" key="4">
    <source>
        <dbReference type="Proteomes" id="UP001153076"/>
    </source>
</evidence>
<reference evidence="3" key="1">
    <citation type="submission" date="2022-04" db="EMBL/GenBank/DDBJ databases">
        <title>Carnegiea gigantea Genome sequencing and assembly v2.</title>
        <authorList>
            <person name="Copetti D."/>
            <person name="Sanderson M.J."/>
            <person name="Burquez A."/>
            <person name="Wojciechowski M.F."/>
        </authorList>
    </citation>
    <scope>NUCLEOTIDE SEQUENCE</scope>
    <source>
        <strain evidence="3">SGP5-SGP5p</strain>
        <tissue evidence="3">Aerial part</tissue>
    </source>
</reference>
<keyword evidence="4" id="KW-1185">Reference proteome</keyword>
<feature type="chain" id="PRO_5040175190" evidence="2">
    <location>
        <begin position="28"/>
        <end position="261"/>
    </location>
</feature>
<evidence type="ECO:0000313" key="3">
    <source>
        <dbReference type="EMBL" id="KAJ8443287.1"/>
    </source>
</evidence>
<feature type="region of interest" description="Disordered" evidence="1">
    <location>
        <begin position="224"/>
        <end position="261"/>
    </location>
</feature>
<feature type="compositionally biased region" description="Polar residues" evidence="1">
    <location>
        <begin position="185"/>
        <end position="198"/>
    </location>
</feature>
<dbReference type="AlphaFoldDB" id="A0A9Q1KHE8"/>
<feature type="region of interest" description="Disordered" evidence="1">
    <location>
        <begin position="157"/>
        <end position="201"/>
    </location>
</feature>
<proteinExistence type="predicted"/>
<dbReference type="Proteomes" id="UP001153076">
    <property type="component" value="Unassembled WGS sequence"/>
</dbReference>
<feature type="compositionally biased region" description="Basic residues" evidence="1">
    <location>
        <begin position="228"/>
        <end position="238"/>
    </location>
</feature>
<evidence type="ECO:0000256" key="1">
    <source>
        <dbReference type="SAM" id="MobiDB-lite"/>
    </source>
</evidence>
<name>A0A9Q1KHE8_9CARY</name>
<evidence type="ECO:0000256" key="2">
    <source>
        <dbReference type="SAM" id="SignalP"/>
    </source>
</evidence>
<protein>
    <submittedName>
        <fullName evidence="3">Uncharacterized protein</fullName>
    </submittedName>
</protein>
<sequence length="261" mass="30075">MTLSRRITLLFIVRCMISCLFLHCSNTYAPFVHEKVMEKIKEKDPRAYHWLRDNEKLEIWARFKFDTNLKCDDNTNKSVESFNHAIVKFKGLPILTMLEEIRKLIELAPYLHKKLLMIELESRNCTHLVHAGCFIVEKYRNLYNHIAHPIAAPQMWEKRNLPDSDPPYAQRKTGTPPEHKRRESLNTPLPDSQSQQLSHKVLGSGTTRCKHACTLAIILQPMEESRVLKPRGRSKKQKTTTSTLTPSITAAAQAAPSTQYS</sequence>
<keyword evidence="2" id="KW-0732">Signal</keyword>
<accession>A0A9Q1KHE8</accession>
<dbReference type="OrthoDB" id="1298500at2759"/>
<gene>
    <name evidence="3" type="ORF">Cgig2_015765</name>
</gene>